<dbReference type="CDD" id="cd06558">
    <property type="entry name" value="crotonase-like"/>
    <property type="match status" value="1"/>
</dbReference>
<protein>
    <submittedName>
        <fullName evidence="3">Enoyl-CoA hydratase</fullName>
    </submittedName>
</protein>
<organism evidence="3 4">
    <name type="scientific">Oceanobacillus arenosus</name>
    <dbReference type="NCBI Taxonomy" id="1229153"/>
    <lineage>
        <taxon>Bacteria</taxon>
        <taxon>Bacillati</taxon>
        <taxon>Bacillota</taxon>
        <taxon>Bacilli</taxon>
        <taxon>Bacillales</taxon>
        <taxon>Bacillaceae</taxon>
        <taxon>Oceanobacillus</taxon>
    </lineage>
</organism>
<comment type="caution">
    <text evidence="3">The sequence shown here is derived from an EMBL/GenBank/DDBJ whole genome shotgun (WGS) entry which is preliminary data.</text>
</comment>
<accession>A0A3D8PQJ2</accession>
<gene>
    <name evidence="3" type="ORF">CWR48_13410</name>
</gene>
<dbReference type="PANTHER" id="PTHR11941">
    <property type="entry name" value="ENOYL-COA HYDRATASE-RELATED"/>
    <property type="match status" value="1"/>
</dbReference>
<sequence length="268" mass="29464">MSDLLFTVENKVAKITLNRPESLNAFSGEMVENWIKALETIRDSDDIRAVLVSGNGRAFCSGGDIKEMIAGNGFYKSKNDISSSGLSRKNSLWKKIQRIPLLLEEIDQPVIAKVHGLAFGAGLDMALMCDIRIVAEGTKLSESYVKVGLVPGDGAAYYLPRLVGVDKALDMLWTGKVVEAEEAKGMGLVTFVVPEEELDSFTDQYLEKLVTGPQQAIRLTKRALYQSRNMSLRSSLDMISSSMGLVTELEDYQIGVQAVKDKTKANFQ</sequence>
<dbReference type="InterPro" id="IPR018376">
    <property type="entry name" value="Enoyl-CoA_hyd/isom_CS"/>
</dbReference>
<dbReference type="EMBL" id="PIOC01000019">
    <property type="protein sequence ID" value="RDW17518.1"/>
    <property type="molecule type" value="Genomic_DNA"/>
</dbReference>
<evidence type="ECO:0000313" key="3">
    <source>
        <dbReference type="EMBL" id="RDW17518.1"/>
    </source>
</evidence>
<name>A0A3D8PQJ2_9BACI</name>
<reference evidence="4" key="1">
    <citation type="submission" date="2017-11" db="EMBL/GenBank/DDBJ databases">
        <authorList>
            <person name="Zhu W."/>
        </authorList>
    </citation>
    <scope>NUCLEOTIDE SEQUENCE [LARGE SCALE GENOMIC DNA]</scope>
    <source>
        <strain evidence="4">CAU 1183</strain>
    </source>
</reference>
<evidence type="ECO:0000256" key="1">
    <source>
        <dbReference type="ARBA" id="ARBA00005254"/>
    </source>
</evidence>
<dbReference type="PANTHER" id="PTHR11941:SF54">
    <property type="entry name" value="ENOYL-COA HYDRATASE, MITOCHONDRIAL"/>
    <property type="match status" value="1"/>
</dbReference>
<dbReference type="PROSITE" id="PS00166">
    <property type="entry name" value="ENOYL_COA_HYDRATASE"/>
    <property type="match status" value="1"/>
</dbReference>
<dbReference type="Gene3D" id="3.90.226.10">
    <property type="entry name" value="2-enoyl-CoA Hydratase, Chain A, domain 1"/>
    <property type="match status" value="1"/>
</dbReference>
<dbReference type="RefSeq" id="WP_115773766.1">
    <property type="nucleotide sequence ID" value="NZ_PIOC01000019.1"/>
</dbReference>
<evidence type="ECO:0000256" key="2">
    <source>
        <dbReference type="RuleBase" id="RU003707"/>
    </source>
</evidence>
<keyword evidence="4" id="KW-1185">Reference proteome</keyword>
<dbReference type="GO" id="GO:0006635">
    <property type="term" value="P:fatty acid beta-oxidation"/>
    <property type="evidence" value="ECO:0007669"/>
    <property type="project" value="TreeGrafter"/>
</dbReference>
<dbReference type="Proteomes" id="UP000257143">
    <property type="component" value="Unassembled WGS sequence"/>
</dbReference>
<dbReference type="OrthoDB" id="9787660at2"/>
<comment type="similarity">
    <text evidence="1 2">Belongs to the enoyl-CoA hydratase/isomerase family.</text>
</comment>
<dbReference type="AlphaFoldDB" id="A0A3D8PQJ2"/>
<proteinExistence type="inferred from homology"/>
<dbReference type="InterPro" id="IPR001753">
    <property type="entry name" value="Enoyl-CoA_hydra/iso"/>
</dbReference>
<dbReference type="SUPFAM" id="SSF52096">
    <property type="entry name" value="ClpP/crotonase"/>
    <property type="match status" value="1"/>
</dbReference>
<dbReference type="Pfam" id="PF00378">
    <property type="entry name" value="ECH_1"/>
    <property type="match status" value="1"/>
</dbReference>
<evidence type="ECO:0000313" key="4">
    <source>
        <dbReference type="Proteomes" id="UP000257143"/>
    </source>
</evidence>
<dbReference type="InterPro" id="IPR029045">
    <property type="entry name" value="ClpP/crotonase-like_dom_sf"/>
</dbReference>
<dbReference type="GO" id="GO:0003824">
    <property type="term" value="F:catalytic activity"/>
    <property type="evidence" value="ECO:0007669"/>
    <property type="project" value="InterPro"/>
</dbReference>